<feature type="transmembrane region" description="Helical" evidence="7">
    <location>
        <begin position="360"/>
        <end position="382"/>
    </location>
</feature>
<feature type="transmembrane region" description="Helical" evidence="7">
    <location>
        <begin position="53"/>
        <end position="75"/>
    </location>
</feature>
<dbReference type="PANTHER" id="PTHR47089:SF1">
    <property type="entry name" value="GUANOSINE ABC TRANSPORTER PERMEASE PROTEIN NUPP"/>
    <property type="match status" value="1"/>
</dbReference>
<proteinExistence type="predicted"/>
<dbReference type="Pfam" id="PF02653">
    <property type="entry name" value="BPD_transp_2"/>
    <property type="match status" value="1"/>
</dbReference>
<organism evidence="8 9">
    <name type="scientific">Microbacterium sediminicola</name>
    <dbReference type="NCBI Taxonomy" id="415210"/>
    <lineage>
        <taxon>Bacteria</taxon>
        <taxon>Bacillati</taxon>
        <taxon>Actinomycetota</taxon>
        <taxon>Actinomycetes</taxon>
        <taxon>Micrococcales</taxon>
        <taxon>Microbacteriaceae</taxon>
        <taxon>Microbacterium</taxon>
    </lineage>
</organism>
<keyword evidence="5 7" id="KW-0472">Membrane</keyword>
<dbReference type="PANTHER" id="PTHR47089">
    <property type="entry name" value="ABC TRANSPORTER, PERMEASE PROTEIN"/>
    <property type="match status" value="1"/>
</dbReference>
<feature type="transmembrane region" description="Helical" evidence="7">
    <location>
        <begin position="281"/>
        <end position="304"/>
    </location>
</feature>
<comment type="subcellular location">
    <subcellularLocation>
        <location evidence="1">Cell membrane</location>
        <topology evidence="1">Multi-pass membrane protein</topology>
    </subcellularLocation>
</comment>
<keyword evidence="2" id="KW-1003">Cell membrane</keyword>
<keyword evidence="4 7" id="KW-1133">Transmembrane helix</keyword>
<feature type="transmembrane region" description="Helical" evidence="7">
    <location>
        <begin position="95"/>
        <end position="117"/>
    </location>
</feature>
<evidence type="ECO:0000256" key="7">
    <source>
        <dbReference type="SAM" id="Phobius"/>
    </source>
</evidence>
<dbReference type="RefSeq" id="WP_344073048.1">
    <property type="nucleotide sequence ID" value="NZ_BAAAPL010000002.1"/>
</dbReference>
<evidence type="ECO:0000313" key="9">
    <source>
        <dbReference type="Proteomes" id="UP001501690"/>
    </source>
</evidence>
<dbReference type="InterPro" id="IPR001851">
    <property type="entry name" value="ABC_transp_permease"/>
</dbReference>
<evidence type="ECO:0000256" key="1">
    <source>
        <dbReference type="ARBA" id="ARBA00004651"/>
    </source>
</evidence>
<gene>
    <name evidence="8" type="ORF">GCM10009808_24530</name>
</gene>
<sequence>MSATTDRRARRAGRMDETLLREITAANRTGTAGWRAEFLARAGASAGTTTAKVASFVVTVVAALLLSLPLISLSGADGELALEALVRGSWGSPTAIAETFVQAVPLLITGLAVAIAFHAGLFNIGVEGQLVIGALAAGILGATLPLPGPLLLVVSLLGGAAAGALWALIPALLKAYRGVHEVVTTIMMNYIAFNVSTYLVSPSGPFVSETQPSATEKIDAAARLPILVPGTRLHAGLLIAIALVIIMAWLLFRTPFGFGLRLTGANRLAAEGAGVRVGATVIRAMLISGGIAGLAGAVQVFGLFGRYYDAFSPGYGFDAIAVALLGALSPIGIAAAALFFGTLDSSAVYLQAQAGMSREMVSVISGLVVAFVAAQPAVLRLLRSWRARRALRRDKGEAVADRPSGEITHAIDTVLPPPLADANDEMSRSLAENEAPR</sequence>
<evidence type="ECO:0000256" key="5">
    <source>
        <dbReference type="ARBA" id="ARBA00023136"/>
    </source>
</evidence>
<evidence type="ECO:0000313" key="8">
    <source>
        <dbReference type="EMBL" id="GAA1705639.1"/>
    </source>
</evidence>
<keyword evidence="3 7" id="KW-0812">Transmembrane</keyword>
<feature type="transmembrane region" description="Helical" evidence="7">
    <location>
        <begin position="150"/>
        <end position="169"/>
    </location>
</feature>
<evidence type="ECO:0000256" key="2">
    <source>
        <dbReference type="ARBA" id="ARBA00022475"/>
    </source>
</evidence>
<comment type="caution">
    <text evidence="8">The sequence shown here is derived from an EMBL/GenBank/DDBJ whole genome shotgun (WGS) entry which is preliminary data.</text>
</comment>
<evidence type="ECO:0000256" key="6">
    <source>
        <dbReference type="SAM" id="MobiDB-lite"/>
    </source>
</evidence>
<evidence type="ECO:0000256" key="4">
    <source>
        <dbReference type="ARBA" id="ARBA00022989"/>
    </source>
</evidence>
<feature type="region of interest" description="Disordered" evidence="6">
    <location>
        <begin position="401"/>
        <end position="437"/>
    </location>
</feature>
<feature type="transmembrane region" description="Helical" evidence="7">
    <location>
        <begin position="316"/>
        <end position="340"/>
    </location>
</feature>
<protein>
    <recommendedName>
        <fullName evidence="10">ABC transporter permease</fullName>
    </recommendedName>
</protein>
<reference evidence="9" key="1">
    <citation type="journal article" date="2019" name="Int. J. Syst. Evol. Microbiol.">
        <title>The Global Catalogue of Microorganisms (GCM) 10K type strain sequencing project: providing services to taxonomists for standard genome sequencing and annotation.</title>
        <authorList>
            <consortium name="The Broad Institute Genomics Platform"/>
            <consortium name="The Broad Institute Genome Sequencing Center for Infectious Disease"/>
            <person name="Wu L."/>
            <person name="Ma J."/>
        </authorList>
    </citation>
    <scope>NUCLEOTIDE SEQUENCE [LARGE SCALE GENOMIC DNA]</scope>
    <source>
        <strain evidence="9">JCM 15577</strain>
    </source>
</reference>
<evidence type="ECO:0008006" key="10">
    <source>
        <dbReference type="Google" id="ProtNLM"/>
    </source>
</evidence>
<dbReference type="CDD" id="cd06580">
    <property type="entry name" value="TM_PBP1_transp_TpRbsC_like"/>
    <property type="match status" value="1"/>
</dbReference>
<keyword evidence="9" id="KW-1185">Reference proteome</keyword>
<name>A0ABP4UMW5_9MICO</name>
<dbReference type="Proteomes" id="UP001501690">
    <property type="component" value="Unassembled WGS sequence"/>
</dbReference>
<dbReference type="EMBL" id="BAAAPL010000002">
    <property type="protein sequence ID" value="GAA1705639.1"/>
    <property type="molecule type" value="Genomic_DNA"/>
</dbReference>
<evidence type="ECO:0000256" key="3">
    <source>
        <dbReference type="ARBA" id="ARBA00022692"/>
    </source>
</evidence>
<accession>A0ABP4UMW5</accession>
<feature type="transmembrane region" description="Helical" evidence="7">
    <location>
        <begin position="233"/>
        <end position="252"/>
    </location>
</feature>
<feature type="transmembrane region" description="Helical" evidence="7">
    <location>
        <begin position="124"/>
        <end position="144"/>
    </location>
</feature>